<reference evidence="13 14" key="1">
    <citation type="submission" date="2014-05" db="EMBL/GenBank/DDBJ databases">
        <authorList>
            <person name="Bishop-Lilly K.A."/>
            <person name="Broomall S.M."/>
            <person name="Chain P.S."/>
            <person name="Chertkov O."/>
            <person name="Coyne S.R."/>
            <person name="Daligault H.E."/>
            <person name="Davenport K.W."/>
            <person name="Erkkila T."/>
            <person name="Frey K.G."/>
            <person name="Gibbons H.S."/>
            <person name="Gu W."/>
            <person name="Jaissle J."/>
            <person name="Johnson S.L."/>
            <person name="Koroleva G.I."/>
            <person name="Ladner J.T."/>
            <person name="Lo C.-C."/>
            <person name="Minogue T.D."/>
            <person name="Munk C."/>
            <person name="Palacios G.F."/>
            <person name="Redden C.L."/>
            <person name="Rosenzweig C.N."/>
            <person name="Scholz M.B."/>
            <person name="Teshima H."/>
            <person name="Xu Y."/>
        </authorList>
    </citation>
    <scope>NUCLEOTIDE SEQUENCE [LARGE SCALE GENOMIC DNA]</scope>
    <source>
        <strain evidence="13 14">DDS 22E-1</strain>
    </source>
</reference>
<feature type="signal peptide" evidence="11">
    <location>
        <begin position="1"/>
        <end position="23"/>
    </location>
</feature>
<evidence type="ECO:0000256" key="7">
    <source>
        <dbReference type="ARBA" id="ARBA00023065"/>
    </source>
</evidence>
<proteinExistence type="predicted"/>
<dbReference type="CDD" id="cd00342">
    <property type="entry name" value="gram_neg_porins"/>
    <property type="match status" value="1"/>
</dbReference>
<keyword evidence="7" id="KW-0406">Ion transport</keyword>
<evidence type="ECO:0000259" key="12">
    <source>
        <dbReference type="Pfam" id="PF13609"/>
    </source>
</evidence>
<evidence type="ECO:0000256" key="3">
    <source>
        <dbReference type="ARBA" id="ARBA00022448"/>
    </source>
</evidence>
<feature type="chain" id="PRO_5043053849" evidence="11">
    <location>
        <begin position="24"/>
        <end position="387"/>
    </location>
</feature>
<evidence type="ECO:0000256" key="11">
    <source>
        <dbReference type="SAM" id="SignalP"/>
    </source>
</evidence>
<evidence type="ECO:0000256" key="2">
    <source>
        <dbReference type="ARBA" id="ARBA00011233"/>
    </source>
</evidence>
<keyword evidence="6 11" id="KW-0732">Signal</keyword>
<dbReference type="Pfam" id="PF13609">
    <property type="entry name" value="Porin_4"/>
    <property type="match status" value="1"/>
</dbReference>
<dbReference type="GO" id="GO:0009279">
    <property type="term" value="C:cell outer membrane"/>
    <property type="evidence" value="ECO:0007669"/>
    <property type="project" value="UniProtKB-SubCell"/>
</dbReference>
<dbReference type="InterPro" id="IPR033900">
    <property type="entry name" value="Gram_neg_porin_domain"/>
</dbReference>
<name>A0AAN0RZQ2_9BURK</name>
<dbReference type="SUPFAM" id="SSF56935">
    <property type="entry name" value="Porins"/>
    <property type="match status" value="1"/>
</dbReference>
<keyword evidence="5" id="KW-0812">Transmembrane</keyword>
<dbReference type="KEGG" id="bcen:DM39_4115"/>
<feature type="domain" description="Porin" evidence="12">
    <location>
        <begin position="10"/>
        <end position="357"/>
    </location>
</feature>
<gene>
    <name evidence="13" type="ORF">DM39_4115</name>
</gene>
<evidence type="ECO:0000256" key="8">
    <source>
        <dbReference type="ARBA" id="ARBA00023114"/>
    </source>
</evidence>
<keyword evidence="9" id="KW-0472">Membrane</keyword>
<dbReference type="GO" id="GO:0046930">
    <property type="term" value="C:pore complex"/>
    <property type="evidence" value="ECO:0007669"/>
    <property type="project" value="UniProtKB-KW"/>
</dbReference>
<dbReference type="Proteomes" id="UP000029413">
    <property type="component" value="Chromosome 2"/>
</dbReference>
<dbReference type="GO" id="GO:0006811">
    <property type="term" value="P:monoatomic ion transport"/>
    <property type="evidence" value="ECO:0007669"/>
    <property type="project" value="UniProtKB-KW"/>
</dbReference>
<organism evidence="13 14">
    <name type="scientific">Burkholderia cenocepacia</name>
    <dbReference type="NCBI Taxonomy" id="95486"/>
    <lineage>
        <taxon>Bacteria</taxon>
        <taxon>Pseudomonadati</taxon>
        <taxon>Pseudomonadota</taxon>
        <taxon>Betaproteobacteria</taxon>
        <taxon>Burkholderiales</taxon>
        <taxon>Burkholderiaceae</taxon>
        <taxon>Burkholderia</taxon>
        <taxon>Burkholderia cepacia complex</taxon>
    </lineage>
</organism>
<dbReference type="AlphaFoldDB" id="A0AAN0RZQ2"/>
<evidence type="ECO:0000256" key="9">
    <source>
        <dbReference type="ARBA" id="ARBA00023136"/>
    </source>
</evidence>
<protein>
    <submittedName>
        <fullName evidence="13">Gram-negative porin family protein</fullName>
    </submittedName>
</protein>
<comment type="subunit">
    <text evidence="2">Homotrimer.</text>
</comment>
<evidence type="ECO:0000313" key="14">
    <source>
        <dbReference type="Proteomes" id="UP000029413"/>
    </source>
</evidence>
<keyword evidence="4" id="KW-1134">Transmembrane beta strand</keyword>
<keyword evidence="10" id="KW-0998">Cell outer membrane</keyword>
<dbReference type="PANTHER" id="PTHR34501:SF9">
    <property type="entry name" value="MAJOR OUTER MEMBRANE PROTEIN P.IA"/>
    <property type="match status" value="1"/>
</dbReference>
<evidence type="ECO:0000256" key="4">
    <source>
        <dbReference type="ARBA" id="ARBA00022452"/>
    </source>
</evidence>
<accession>A0AAN0RZQ2</accession>
<evidence type="ECO:0000256" key="6">
    <source>
        <dbReference type="ARBA" id="ARBA00022729"/>
    </source>
</evidence>
<dbReference type="Gene3D" id="2.40.160.10">
    <property type="entry name" value="Porin"/>
    <property type="match status" value="1"/>
</dbReference>
<evidence type="ECO:0000313" key="13">
    <source>
        <dbReference type="EMBL" id="AIO36922.1"/>
    </source>
</evidence>
<keyword evidence="14" id="KW-1185">Reference proteome</keyword>
<evidence type="ECO:0000256" key="5">
    <source>
        <dbReference type="ARBA" id="ARBA00022692"/>
    </source>
</evidence>
<dbReference type="EMBL" id="CP007784">
    <property type="protein sequence ID" value="AIO36922.1"/>
    <property type="molecule type" value="Genomic_DNA"/>
</dbReference>
<keyword evidence="3" id="KW-0813">Transport</keyword>
<dbReference type="InterPro" id="IPR050298">
    <property type="entry name" value="Gram-neg_bact_OMP"/>
</dbReference>
<dbReference type="PANTHER" id="PTHR34501">
    <property type="entry name" value="PROTEIN YDDL-RELATED"/>
    <property type="match status" value="1"/>
</dbReference>
<keyword evidence="8" id="KW-0626">Porin</keyword>
<evidence type="ECO:0000256" key="1">
    <source>
        <dbReference type="ARBA" id="ARBA00004571"/>
    </source>
</evidence>
<dbReference type="InterPro" id="IPR023614">
    <property type="entry name" value="Porin_dom_sf"/>
</dbReference>
<sequence>MDKFAIKGMAIAAVFITTTVAEAQSSVTLYGIVDTGIDWENQVAGGPGQTAAGGSAIRMTSLSSALPSRWGLRGKEDLGNDVHAVFELENGFFPNTGALGNGNRLFGRSAWVGVETPVGTLKFGRQINFTYVGLLKSEVMGASTYSIGSLDPYLPNARSDNSVSYLASYRQFVLGATYSFGRDTASIPAANGGTSYSPGATNCPGQVAGDPVACRQITALVGYWGDQAGGQFIYDELRGGPGGLQGNVPFDPSSPVPLPTSSAKTTRFMGSGYAKFGNLEIQGGAIHRRTRTLSVYETNIFFGGVSYLLRFVLLLEGEIARISTIDHKNSNFYIFRTSYILSKRTSLYSMLAFMQNNSNASYSVGAGNFATRGAKQVGVLFGIQHRF</sequence>
<evidence type="ECO:0000256" key="10">
    <source>
        <dbReference type="ARBA" id="ARBA00023237"/>
    </source>
</evidence>
<comment type="subcellular location">
    <subcellularLocation>
        <location evidence="1">Cell outer membrane</location>
        <topology evidence="1">Multi-pass membrane protein</topology>
    </subcellularLocation>
</comment>
<dbReference type="GO" id="GO:0015288">
    <property type="term" value="F:porin activity"/>
    <property type="evidence" value="ECO:0007669"/>
    <property type="project" value="UniProtKB-KW"/>
</dbReference>